<accession>A0A0L6JWP9</accession>
<name>A0A0L6JWP9_9FIRM</name>
<dbReference type="AlphaFoldDB" id="A0A0L6JWP9"/>
<dbReference type="STRING" id="398512.Bccel_5446"/>
<reference evidence="2" key="1">
    <citation type="submission" date="2015-07" db="EMBL/GenBank/DDBJ databases">
        <title>Near-Complete Genome Sequence of the Cellulolytic Bacterium Bacteroides (Pseudobacteroides) cellulosolvens ATCC 35603.</title>
        <authorList>
            <person name="Dassa B."/>
            <person name="Utturkar S.M."/>
            <person name="Klingeman D.M."/>
            <person name="Hurt R.A."/>
            <person name="Keller M."/>
            <person name="Xu J."/>
            <person name="Reddy Y.H.K."/>
            <person name="Borovok I."/>
            <person name="Grinberg I.R."/>
            <person name="Lamed R."/>
            <person name="Zhivin O."/>
            <person name="Bayer E.A."/>
            <person name="Brown S.D."/>
        </authorList>
    </citation>
    <scope>NUCLEOTIDE SEQUENCE [LARGE SCALE GENOMIC DNA]</scope>
    <source>
        <strain evidence="2">DSM 2933</strain>
    </source>
</reference>
<dbReference type="eggNOG" id="ENOG502ZXFG">
    <property type="taxonomic scope" value="Bacteria"/>
</dbReference>
<dbReference type="OrthoDB" id="2100778at2"/>
<evidence type="ECO:0000313" key="1">
    <source>
        <dbReference type="EMBL" id="KNY30169.1"/>
    </source>
</evidence>
<proteinExistence type="predicted"/>
<comment type="caution">
    <text evidence="1">The sequence shown here is derived from an EMBL/GenBank/DDBJ whole genome shotgun (WGS) entry which is preliminary data.</text>
</comment>
<keyword evidence="2" id="KW-1185">Reference proteome</keyword>
<dbReference type="Proteomes" id="UP000036923">
    <property type="component" value="Unassembled WGS sequence"/>
</dbReference>
<dbReference type="EMBL" id="LGTC01000001">
    <property type="protein sequence ID" value="KNY30169.1"/>
    <property type="molecule type" value="Genomic_DNA"/>
</dbReference>
<dbReference type="RefSeq" id="WP_036945295.1">
    <property type="nucleotide sequence ID" value="NZ_JQKC01000047.1"/>
</dbReference>
<organism evidence="1 2">
    <name type="scientific">Pseudobacteroides cellulosolvens ATCC 35603 = DSM 2933</name>
    <dbReference type="NCBI Taxonomy" id="398512"/>
    <lineage>
        <taxon>Bacteria</taxon>
        <taxon>Bacillati</taxon>
        <taxon>Bacillota</taxon>
        <taxon>Clostridia</taxon>
        <taxon>Eubacteriales</taxon>
        <taxon>Oscillospiraceae</taxon>
        <taxon>Pseudobacteroides</taxon>
    </lineage>
</organism>
<gene>
    <name evidence="1" type="ORF">Bccel_5446</name>
</gene>
<sequence length="65" mass="7696">MKYAPGQHVRYKKYTAQIVFCFPADENGMVAYAIKYIKGDMELHRQCMEDELSEDRQIHLDDILK</sequence>
<protein>
    <submittedName>
        <fullName evidence="1">Uncharacterized protein</fullName>
    </submittedName>
</protein>
<evidence type="ECO:0000313" key="2">
    <source>
        <dbReference type="Proteomes" id="UP000036923"/>
    </source>
</evidence>